<keyword evidence="4" id="KW-1185">Reference proteome</keyword>
<accession>F4GZI9</accession>
<dbReference type="Pfam" id="PF03640">
    <property type="entry name" value="Lipoprotein_15"/>
    <property type="match status" value="2"/>
</dbReference>
<feature type="region of interest" description="Disordered" evidence="1">
    <location>
        <begin position="28"/>
        <end position="47"/>
    </location>
</feature>
<reference evidence="3 4" key="1">
    <citation type="submission" date="2011-04" db="EMBL/GenBank/DDBJ databases">
        <title>Complete sequence of Cellulomonas fimi ATCC 484.</title>
        <authorList>
            <consortium name="US DOE Joint Genome Institute"/>
            <person name="Lucas S."/>
            <person name="Han J."/>
            <person name="Lapidus A."/>
            <person name="Cheng J.-F."/>
            <person name="Goodwin L."/>
            <person name="Pitluck S."/>
            <person name="Peters L."/>
            <person name="Chertkov O."/>
            <person name="Detter J.C."/>
            <person name="Han C."/>
            <person name="Tapia R."/>
            <person name="Land M."/>
            <person name="Hauser L."/>
            <person name="Kyrpides N."/>
            <person name="Ivanova N."/>
            <person name="Ovchinnikova G."/>
            <person name="Pagani I."/>
            <person name="Mead D."/>
            <person name="Brumm P."/>
            <person name="Woyke T."/>
        </authorList>
    </citation>
    <scope>NUCLEOTIDE SEQUENCE [LARGE SCALE GENOMIC DNA]</scope>
    <source>
        <strain evidence="4">ATCC 484 / DSM 20113 / JCM 1341 / NBRC 15513 / NCIMB 8980 / NCTC 7547</strain>
    </source>
</reference>
<dbReference type="KEGG" id="cfi:Celf_1903"/>
<gene>
    <name evidence="3" type="ordered locus">Celf_1903</name>
</gene>
<feature type="compositionally biased region" description="Low complexity" evidence="1">
    <location>
        <begin position="36"/>
        <end position="47"/>
    </location>
</feature>
<evidence type="ECO:0000313" key="3">
    <source>
        <dbReference type="EMBL" id="AEE46033.1"/>
    </source>
</evidence>
<keyword evidence="2" id="KW-0732">Signal</keyword>
<dbReference type="RefSeq" id="WP_013771059.1">
    <property type="nucleotide sequence ID" value="NC_015514.1"/>
</dbReference>
<evidence type="ECO:0000256" key="1">
    <source>
        <dbReference type="SAM" id="MobiDB-lite"/>
    </source>
</evidence>
<evidence type="ECO:0008006" key="5">
    <source>
        <dbReference type="Google" id="ProtNLM"/>
    </source>
</evidence>
<dbReference type="HOGENOM" id="CLU_053665_0_2_11"/>
<protein>
    <recommendedName>
        <fullName evidence="5">Lipoprotein</fullName>
    </recommendedName>
</protein>
<dbReference type="Proteomes" id="UP000008460">
    <property type="component" value="Chromosome"/>
</dbReference>
<feature type="chain" id="PRO_5003310767" description="Lipoprotein" evidence="2">
    <location>
        <begin position="25"/>
        <end position="165"/>
    </location>
</feature>
<dbReference type="AlphaFoldDB" id="F4GZI9"/>
<evidence type="ECO:0000313" key="4">
    <source>
        <dbReference type="Proteomes" id="UP000008460"/>
    </source>
</evidence>
<name>F4GZI9_CELFA</name>
<dbReference type="GO" id="GO:0043448">
    <property type="term" value="P:alkane catabolic process"/>
    <property type="evidence" value="ECO:0007669"/>
    <property type="project" value="TreeGrafter"/>
</dbReference>
<feature type="signal peptide" evidence="2">
    <location>
        <begin position="1"/>
        <end position="24"/>
    </location>
</feature>
<dbReference type="STRING" id="590998.Celf_1903"/>
<dbReference type="InterPro" id="IPR005297">
    <property type="entry name" value="Lipoprotein_repeat"/>
</dbReference>
<sequence>MRRSILLTTLGLVATATLVGCSGADDGGSDDDAGMAEPSAPAEETSAGAAELMTAETSLGEVVVDGEGMTVYYFLQDEPGSGTSACTGDCLMAWPPVLAESEEPVVEGVTGDVGTIETPDGEHQVTVDGRPVYLFAQDAAAGDVNGQGVNDVWYAVAPDGSQVGP</sequence>
<organism evidence="3 4">
    <name type="scientific">Cellulomonas fimi (strain ATCC 484 / DSM 20113 / JCM 1341 / CCUG 24087 / LMG 16345 / NBRC 15513 / NCIMB 8980 / NCTC 7547 / NRS-133)</name>
    <dbReference type="NCBI Taxonomy" id="590998"/>
    <lineage>
        <taxon>Bacteria</taxon>
        <taxon>Bacillati</taxon>
        <taxon>Actinomycetota</taxon>
        <taxon>Actinomycetes</taxon>
        <taxon>Micrococcales</taxon>
        <taxon>Cellulomonadaceae</taxon>
        <taxon>Cellulomonas</taxon>
    </lineage>
</organism>
<dbReference type="eggNOG" id="COG4315">
    <property type="taxonomic scope" value="Bacteria"/>
</dbReference>
<dbReference type="PROSITE" id="PS51257">
    <property type="entry name" value="PROKAR_LIPOPROTEIN"/>
    <property type="match status" value="1"/>
</dbReference>
<evidence type="ECO:0000256" key="2">
    <source>
        <dbReference type="SAM" id="SignalP"/>
    </source>
</evidence>
<proteinExistence type="predicted"/>
<dbReference type="PANTHER" id="PTHR39335:SF1">
    <property type="entry name" value="BLL4220 PROTEIN"/>
    <property type="match status" value="1"/>
</dbReference>
<dbReference type="EMBL" id="CP002666">
    <property type="protein sequence ID" value="AEE46033.1"/>
    <property type="molecule type" value="Genomic_DNA"/>
</dbReference>
<dbReference type="PANTHER" id="PTHR39335">
    <property type="entry name" value="BLL4220 PROTEIN"/>
    <property type="match status" value="1"/>
</dbReference>